<gene>
    <name evidence="1" type="ORF">Hypma_004277</name>
</gene>
<dbReference type="Proteomes" id="UP000076154">
    <property type="component" value="Unassembled WGS sequence"/>
</dbReference>
<keyword evidence="2" id="KW-1185">Reference proteome</keyword>
<organism evidence="1 2">
    <name type="scientific">Hypsizygus marmoreus</name>
    <name type="common">White beech mushroom</name>
    <name type="synonym">Agaricus marmoreus</name>
    <dbReference type="NCBI Taxonomy" id="39966"/>
    <lineage>
        <taxon>Eukaryota</taxon>
        <taxon>Fungi</taxon>
        <taxon>Dikarya</taxon>
        <taxon>Basidiomycota</taxon>
        <taxon>Agaricomycotina</taxon>
        <taxon>Agaricomycetes</taxon>
        <taxon>Agaricomycetidae</taxon>
        <taxon>Agaricales</taxon>
        <taxon>Tricholomatineae</taxon>
        <taxon>Lyophyllaceae</taxon>
        <taxon>Hypsizygus</taxon>
    </lineage>
</organism>
<reference evidence="1" key="1">
    <citation type="submission" date="2018-04" db="EMBL/GenBank/DDBJ databases">
        <title>Whole genome sequencing of Hypsizygus marmoreus.</title>
        <authorList>
            <person name="Choi I.-G."/>
            <person name="Min B."/>
            <person name="Kim J.-G."/>
            <person name="Kim S."/>
            <person name="Oh Y.-L."/>
            <person name="Kong W.-S."/>
            <person name="Park H."/>
            <person name="Jeong J."/>
            <person name="Song E.-S."/>
        </authorList>
    </citation>
    <scope>NUCLEOTIDE SEQUENCE [LARGE SCALE GENOMIC DNA]</scope>
    <source>
        <strain evidence="1">51987-8</strain>
    </source>
</reference>
<comment type="caution">
    <text evidence="1">The sequence shown here is derived from an EMBL/GenBank/DDBJ whole genome shotgun (WGS) entry which is preliminary data.</text>
</comment>
<dbReference type="AlphaFoldDB" id="A0A369J9D5"/>
<proteinExistence type="predicted"/>
<sequence>MARQPHWEKIRTVAFWFTRRAPHSTKGAGPSLSSDDTKIVSSRLPLANVPSSLIPSTYIASTNPTHRLGGATAACPLQVDSYAYPFGGSPRSTRGRDNVGSLILLRPSRFTPPPDDSGKEKFSLRPSLCRGNHVLFKVRRQEELARISFSFVPGRQINTSIPPLSLVRPEA</sequence>
<dbReference type="InParanoid" id="A0A369J9D5"/>
<dbReference type="EMBL" id="LUEZ02000158">
    <property type="protein sequence ID" value="RDB15466.1"/>
    <property type="molecule type" value="Genomic_DNA"/>
</dbReference>
<name>A0A369J9D5_HYPMA</name>
<evidence type="ECO:0000313" key="2">
    <source>
        <dbReference type="Proteomes" id="UP000076154"/>
    </source>
</evidence>
<evidence type="ECO:0000313" key="1">
    <source>
        <dbReference type="EMBL" id="RDB15466.1"/>
    </source>
</evidence>
<protein>
    <submittedName>
        <fullName evidence="1">Uncharacterized protein</fullName>
    </submittedName>
</protein>
<accession>A0A369J9D5</accession>